<feature type="region of interest" description="Disordered" evidence="1">
    <location>
        <begin position="29"/>
        <end position="58"/>
    </location>
</feature>
<organism evidence="2 3">
    <name type="scientific">Brucella haematophila</name>
    <dbReference type="NCBI Taxonomy" id="419474"/>
    <lineage>
        <taxon>Bacteria</taxon>
        <taxon>Pseudomonadati</taxon>
        <taxon>Pseudomonadota</taxon>
        <taxon>Alphaproteobacteria</taxon>
        <taxon>Hyphomicrobiales</taxon>
        <taxon>Brucellaceae</taxon>
        <taxon>Brucella/Ochrobactrum group</taxon>
        <taxon>Brucella</taxon>
    </lineage>
</organism>
<reference evidence="2 3" key="1">
    <citation type="submission" date="2020-03" db="EMBL/GenBank/DDBJ databases">
        <title>Whole genome sequencing of clinical and environmental type strains of Ochrobactrum.</title>
        <authorList>
            <person name="Dharne M."/>
        </authorList>
    </citation>
    <scope>NUCLEOTIDE SEQUENCE [LARGE SCALE GENOMIC DNA]</scope>
    <source>
        <strain evidence="2 3">CIP 109452</strain>
    </source>
</reference>
<comment type="caution">
    <text evidence="2">The sequence shown here is derived from an EMBL/GenBank/DDBJ whole genome shotgun (WGS) entry which is preliminary data.</text>
</comment>
<proteinExistence type="predicted"/>
<evidence type="ECO:0000256" key="1">
    <source>
        <dbReference type="SAM" id="MobiDB-lite"/>
    </source>
</evidence>
<keyword evidence="3" id="KW-1185">Reference proteome</keyword>
<dbReference type="Proteomes" id="UP000704467">
    <property type="component" value="Unassembled WGS sequence"/>
</dbReference>
<sequence length="58" mass="6201">MFPLVAYEDAASGMEQQLGLQPMSVRQRNSGSSILSFPPQPTKRPKLVVIQGDGGDVA</sequence>
<name>A0ABX1DMR8_9HYPH</name>
<accession>A0ABX1DMR8</accession>
<gene>
    <name evidence="2" type="ORF">HED55_16510</name>
</gene>
<dbReference type="EMBL" id="JAAVLN010000002">
    <property type="protein sequence ID" value="NKC04259.1"/>
    <property type="molecule type" value="Genomic_DNA"/>
</dbReference>
<protein>
    <submittedName>
        <fullName evidence="2">Uncharacterized protein</fullName>
    </submittedName>
</protein>
<evidence type="ECO:0000313" key="2">
    <source>
        <dbReference type="EMBL" id="NKC04259.1"/>
    </source>
</evidence>
<evidence type="ECO:0000313" key="3">
    <source>
        <dbReference type="Proteomes" id="UP000704467"/>
    </source>
</evidence>